<keyword evidence="3" id="KW-1185">Reference proteome</keyword>
<dbReference type="EMBL" id="WIXE01005930">
    <property type="protein sequence ID" value="KAK5981745.1"/>
    <property type="molecule type" value="Genomic_DNA"/>
</dbReference>
<comment type="caution">
    <text evidence="2">The sequence shown here is derived from an EMBL/GenBank/DDBJ whole genome shotgun (WGS) entry which is preliminary data.</text>
</comment>
<reference evidence="2 3" key="1">
    <citation type="submission" date="2019-10" db="EMBL/GenBank/DDBJ databases">
        <title>Assembly and Annotation for the nematode Trichostrongylus colubriformis.</title>
        <authorList>
            <person name="Martin J."/>
        </authorList>
    </citation>
    <scope>NUCLEOTIDE SEQUENCE [LARGE SCALE GENOMIC DNA]</scope>
    <source>
        <strain evidence="2">G859</strain>
        <tissue evidence="2">Whole worm</tissue>
    </source>
</reference>
<gene>
    <name evidence="2" type="ORF">GCK32_001984</name>
</gene>
<accession>A0AAN8G231</accession>
<proteinExistence type="predicted"/>
<evidence type="ECO:0000256" key="1">
    <source>
        <dbReference type="SAM" id="MobiDB-lite"/>
    </source>
</evidence>
<feature type="non-terminal residue" evidence="2">
    <location>
        <position position="667"/>
    </location>
</feature>
<dbReference type="AlphaFoldDB" id="A0AAN8G231"/>
<name>A0AAN8G231_TRICO</name>
<feature type="compositionally biased region" description="Polar residues" evidence="1">
    <location>
        <begin position="149"/>
        <end position="165"/>
    </location>
</feature>
<feature type="region of interest" description="Disordered" evidence="1">
    <location>
        <begin position="328"/>
        <end position="368"/>
    </location>
</feature>
<organism evidence="2 3">
    <name type="scientific">Trichostrongylus colubriformis</name>
    <name type="common">Black scour worm</name>
    <dbReference type="NCBI Taxonomy" id="6319"/>
    <lineage>
        <taxon>Eukaryota</taxon>
        <taxon>Metazoa</taxon>
        <taxon>Ecdysozoa</taxon>
        <taxon>Nematoda</taxon>
        <taxon>Chromadorea</taxon>
        <taxon>Rhabditida</taxon>
        <taxon>Rhabditina</taxon>
        <taxon>Rhabditomorpha</taxon>
        <taxon>Strongyloidea</taxon>
        <taxon>Trichostrongylidae</taxon>
        <taxon>Trichostrongylus</taxon>
    </lineage>
</organism>
<feature type="region of interest" description="Disordered" evidence="1">
    <location>
        <begin position="434"/>
        <end position="466"/>
    </location>
</feature>
<feature type="region of interest" description="Disordered" evidence="1">
    <location>
        <begin position="149"/>
        <end position="170"/>
    </location>
</feature>
<dbReference type="Proteomes" id="UP001331761">
    <property type="component" value="Unassembled WGS sequence"/>
</dbReference>
<sequence>MDQDRSKRLVISDVMGPGFCADGSIGDSKTLRFFDEEPDPFRCALDDESTGCAEDLLDQPATSRGFGLLPYVRRRRLHARCVPQEEDFSVESLLHTPNGCGDVPSRPGIAEQNELGQPFKTCSDIDIGNEFSIEDIGPEENLESSFKLSDTFSGDSQHVPTSPVSSDDIHGQEFRDKCALQAKLFMEQCEEAGWNVEKVSKVDTLMDKLHSHMNDMNERLAQIELYPWKHSVDTQQFLRTVFGSRPFFNVDRWQSSVDACLNTFFTYPRTSRETVPKKAFKSYVENYREKIRAKQNVPSSHEQAAQVYPTMLDAKRTNDSLLKEPTSTFIPKNVDESPTEVAVPSAPASPDKSTLESPETDTPKLFKSSSKTNSYYGMTPSTESASRDVLLGIMNAMDEFEATKKPTIFDDEFLEELDDMPILEDFGVFDLDECDPPQAKRRRDDDVPAAVVSDQPANISPPTDASMGMILSENEVTGLTPPKSDPKQCSNKEKSDTVFFSRSKDGFTDRQYVHAEITGPPVLTKYPLNAGKASDILVKRLKVDYEEDPFIQTSTGGVRKHSLLRPIKKISLEPTANACVEDPFSTCSIKKESGEADGKNGVRLSTSDNVFRATFSSLNDRVSCHLAAFDLKKSRVKWRLIRVPREKTDYSVYAKSVAADEPDPRVK</sequence>
<evidence type="ECO:0000313" key="3">
    <source>
        <dbReference type="Proteomes" id="UP001331761"/>
    </source>
</evidence>
<evidence type="ECO:0000313" key="2">
    <source>
        <dbReference type="EMBL" id="KAK5981745.1"/>
    </source>
</evidence>
<protein>
    <submittedName>
        <fullName evidence="2">Uncharacterized protein</fullName>
    </submittedName>
</protein>